<keyword evidence="3" id="KW-1185">Reference proteome</keyword>
<dbReference type="InterPro" id="IPR009339">
    <property type="entry name" value="DUF998"/>
</dbReference>
<evidence type="ECO:0000256" key="1">
    <source>
        <dbReference type="SAM" id="Phobius"/>
    </source>
</evidence>
<feature type="transmembrane region" description="Helical" evidence="1">
    <location>
        <begin position="86"/>
        <end position="105"/>
    </location>
</feature>
<evidence type="ECO:0000313" key="2">
    <source>
        <dbReference type="EMBL" id="VEI13978.1"/>
    </source>
</evidence>
<evidence type="ECO:0008006" key="4">
    <source>
        <dbReference type="Google" id="ProtNLM"/>
    </source>
</evidence>
<accession>A0A3S4Z6B4</accession>
<evidence type="ECO:0000313" key="3">
    <source>
        <dbReference type="Proteomes" id="UP000269542"/>
    </source>
</evidence>
<sequence length="234" mass="25049">MAMKKNGTPVRVQITPGKIAFAVLIAVLYNSWVWWTATGSHSPFIGYLSELAAKDQPASWFFRSADCLAAITVGVLAIVGARRWRGWLGAAAGYLSAALGAFAVFTVVDAVFPMPCATTFDAACKAREAENFFAPEFFMHTAASTLVGTAIMVSVAVVWWVHRSRGVLAVGLLIGGAMLATIAIAFTVGRGHGIWQAIQVLATTGWFAYLIFHLDADSSLDARFHPGARRVEAP</sequence>
<proteinExistence type="predicted"/>
<dbReference type="AlphaFoldDB" id="A0A3S4Z6B4"/>
<gene>
    <name evidence="2" type="ORF">NCTC13354_01705</name>
</gene>
<keyword evidence="1" id="KW-0812">Transmembrane</keyword>
<feature type="transmembrane region" description="Helical" evidence="1">
    <location>
        <begin position="57"/>
        <end position="79"/>
    </location>
</feature>
<dbReference type="Proteomes" id="UP000269542">
    <property type="component" value="Chromosome"/>
</dbReference>
<dbReference type="KEGG" id="tbw:NCTC13354_01705"/>
<feature type="transmembrane region" description="Helical" evidence="1">
    <location>
        <begin position="20"/>
        <end position="37"/>
    </location>
</feature>
<organism evidence="2 3">
    <name type="scientific">Trueperella bialowiezensis</name>
    <dbReference type="NCBI Taxonomy" id="312285"/>
    <lineage>
        <taxon>Bacteria</taxon>
        <taxon>Bacillati</taxon>
        <taxon>Actinomycetota</taxon>
        <taxon>Actinomycetes</taxon>
        <taxon>Actinomycetales</taxon>
        <taxon>Actinomycetaceae</taxon>
        <taxon>Trueperella</taxon>
    </lineage>
</organism>
<dbReference type="Pfam" id="PF06197">
    <property type="entry name" value="DUF998"/>
    <property type="match status" value="1"/>
</dbReference>
<keyword evidence="1" id="KW-0472">Membrane</keyword>
<dbReference type="EMBL" id="LR134476">
    <property type="protein sequence ID" value="VEI13978.1"/>
    <property type="molecule type" value="Genomic_DNA"/>
</dbReference>
<keyword evidence="1" id="KW-1133">Transmembrane helix</keyword>
<feature type="transmembrane region" description="Helical" evidence="1">
    <location>
        <begin position="194"/>
        <end position="214"/>
    </location>
</feature>
<feature type="transmembrane region" description="Helical" evidence="1">
    <location>
        <begin position="167"/>
        <end position="188"/>
    </location>
</feature>
<reference evidence="2 3" key="1">
    <citation type="submission" date="2018-12" db="EMBL/GenBank/DDBJ databases">
        <authorList>
            <consortium name="Pathogen Informatics"/>
        </authorList>
    </citation>
    <scope>NUCLEOTIDE SEQUENCE [LARGE SCALE GENOMIC DNA]</scope>
    <source>
        <strain evidence="2 3">NCTC13354</strain>
    </source>
</reference>
<name>A0A3S4Z6B4_9ACTO</name>
<feature type="transmembrane region" description="Helical" evidence="1">
    <location>
        <begin position="137"/>
        <end position="160"/>
    </location>
</feature>
<protein>
    <recommendedName>
        <fullName evidence="4">DUF998 domain-containing protein</fullName>
    </recommendedName>
</protein>
<dbReference type="OrthoDB" id="3406108at2"/>